<dbReference type="InterPro" id="IPR007213">
    <property type="entry name" value="Ppm1/Ppm2/Tcmp"/>
</dbReference>
<keyword evidence="9" id="KW-0949">S-adenosyl-L-methionine</keyword>
<comment type="pathway">
    <text evidence="2">tRNA modification; wybutosine-tRNA(Phe) biosynthesis.</text>
</comment>
<evidence type="ECO:0000256" key="9">
    <source>
        <dbReference type="ARBA" id="ARBA00022691"/>
    </source>
</evidence>
<evidence type="ECO:0000256" key="14">
    <source>
        <dbReference type="SAM" id="MobiDB-lite"/>
    </source>
</evidence>
<dbReference type="Pfam" id="PF13418">
    <property type="entry name" value="Beta-prop_TYW4"/>
    <property type="match status" value="1"/>
</dbReference>
<keyword evidence="7" id="KW-0489">Methyltransferase</keyword>
<dbReference type="VEuPathDB" id="FungiDB:PGUG_00539"/>
<evidence type="ECO:0000256" key="13">
    <source>
        <dbReference type="ARBA" id="ARBA00049250"/>
    </source>
</evidence>
<sequence>MDPKLANQQARQRKKIEKDRRRKQYDDIQVQGTNNSSIVSKRSVEMLYTSKLDPQAGEWFKFFVKNAKRRSPAINRGYWIRMESIKSMITRIIKMNPTKEICIVNLGCGYDPLPFQLLAEKKHNNVSFLDFDYPDLLERKVSMVKNSPEILSLLGDEIETDKSLGVLFSSDKYKIVACDLKDHKLYAKQLSSLLDDSKVAIFVAEVSLAYMKPEHANPVIELSSKVPNSHFLILEQILPCGEYHSFAKKMLYHFSHLRSPLQCVQTYPTKEHQLSRFKQYFPYAEIQDLFENWSYLVDDEMKRKVSTIEPFDEWEEFIVFCQHYVVVHSSNMDQMIYPQNPPLQTLKEDSIKAKMSVRKDIEQMQLKFSASCRYDKNIVVFGGSEQTRTNRFLAVSETGIDELDVKGNIPEARMCHTLTQVKDMAILIGGRGRPGDLYSDCYAFSNDEWRKLDNLQSPRARHSSVRINSTQVLVFGGADKIENAFEILDTCTGKVQKLSIVGEHINFSSSGIAYDESENVGYIVGGVSDHDIPNVRDFIYQFELENDTVRIKKVTHNDAFKRIGCQLHLTSKTLYIIGGASTVKCLGEKDSIIKVDLTSKEIYEVPIEEQFWKDYAPMLIGFSLVPSKDKLTIVGGGAVCYSFGSCYNLITDITF</sequence>
<keyword evidence="8" id="KW-0808">Transferase</keyword>
<dbReference type="SUPFAM" id="SSF50965">
    <property type="entry name" value="Galactose oxidase, central domain"/>
    <property type="match status" value="1"/>
</dbReference>
<accession>A5DB84</accession>
<dbReference type="PANTHER" id="PTHR46529">
    <property type="entry name" value="TRNA WYBUTOSINE-SYNTHESIZING PROTEIN 4"/>
    <property type="match status" value="1"/>
</dbReference>
<dbReference type="STRING" id="294746.A5DB84"/>
<dbReference type="OrthoDB" id="47172at2759"/>
<dbReference type="KEGG" id="pgu:PGUG_00539"/>
<keyword evidence="10" id="KW-0819">tRNA processing</keyword>
<evidence type="ECO:0000256" key="8">
    <source>
        <dbReference type="ARBA" id="ARBA00022679"/>
    </source>
</evidence>
<dbReference type="Gene3D" id="2.120.10.80">
    <property type="entry name" value="Kelch-type beta propeller"/>
    <property type="match status" value="1"/>
</dbReference>
<evidence type="ECO:0000256" key="7">
    <source>
        <dbReference type="ARBA" id="ARBA00022603"/>
    </source>
</evidence>
<evidence type="ECO:0000256" key="10">
    <source>
        <dbReference type="ARBA" id="ARBA00022694"/>
    </source>
</evidence>
<dbReference type="EC" id="2.1.1.290" evidence="5"/>
<protein>
    <recommendedName>
        <fullName evidence="6">tRNA wybutosine-synthesizing protein 4</fullName>
        <ecNumber evidence="5">2.1.1.290</ecNumber>
        <ecNumber evidence="4">2.3.1.231</ecNumber>
    </recommendedName>
    <alternativeName>
        <fullName evidence="12">tRNA(Phe) (7-(3-amino-3-(methoxycarbonyl)propyl)wyosine(37)-N)-methoxycarbonyltransferase</fullName>
    </alternativeName>
    <alternativeName>
        <fullName evidence="11">tRNA(Phe) (7-(3-amino-3-carboxypropyl)wyosine(37)-O)-methyltransferase</fullName>
    </alternativeName>
</protein>
<evidence type="ECO:0000256" key="3">
    <source>
        <dbReference type="ARBA" id="ARBA00010703"/>
    </source>
</evidence>
<dbReference type="GO" id="GO:0030488">
    <property type="term" value="P:tRNA methylation"/>
    <property type="evidence" value="ECO:0007669"/>
    <property type="project" value="EnsemblFungi"/>
</dbReference>
<dbReference type="AlphaFoldDB" id="A5DB84"/>
<evidence type="ECO:0000256" key="5">
    <source>
        <dbReference type="ARBA" id="ARBA00012779"/>
    </source>
</evidence>
<dbReference type="Proteomes" id="UP000001997">
    <property type="component" value="Unassembled WGS sequence"/>
</dbReference>
<dbReference type="InterPro" id="IPR015915">
    <property type="entry name" value="Kelch-typ_b-propeller"/>
</dbReference>
<comment type="catalytic activity">
    <reaction evidence="1">
        <text>7-[(3S)-3-amino-3-carboxypropyl]wyosine(37) in tRNA(Phe) + S-adenosyl-L-methionine = 7-[(3S)-(3-amino-3-methoxycarbonyl)propyl]wyosine(37) in tRNA(Phe) + S-adenosyl-L-homocysteine</text>
        <dbReference type="Rhea" id="RHEA:36903"/>
        <dbReference type="Rhea" id="RHEA-COMP:10379"/>
        <dbReference type="Rhea" id="RHEA-COMP:11844"/>
        <dbReference type="ChEBI" id="CHEBI:57856"/>
        <dbReference type="ChEBI" id="CHEBI:59789"/>
        <dbReference type="ChEBI" id="CHEBI:73543"/>
        <dbReference type="ChEBI" id="CHEBI:74275"/>
        <dbReference type="EC" id="2.1.1.290"/>
    </reaction>
</comment>
<dbReference type="GO" id="GO:0031591">
    <property type="term" value="P:wybutosine biosynthetic process"/>
    <property type="evidence" value="ECO:0007669"/>
    <property type="project" value="EnsemblFungi"/>
</dbReference>
<name>A5DB84_PICGU</name>
<dbReference type="GO" id="GO:0008175">
    <property type="term" value="F:tRNA methyltransferase activity"/>
    <property type="evidence" value="ECO:0007669"/>
    <property type="project" value="EnsemblFungi"/>
</dbReference>
<dbReference type="Gene3D" id="3.40.50.150">
    <property type="entry name" value="Vaccinia Virus protein VP39"/>
    <property type="match status" value="1"/>
</dbReference>
<dbReference type="GeneID" id="5128929"/>
<evidence type="ECO:0000313" key="15">
    <source>
        <dbReference type="EMBL" id="EDK36441.2"/>
    </source>
</evidence>
<dbReference type="OMA" id="FCILEQF"/>
<evidence type="ECO:0000256" key="2">
    <source>
        <dbReference type="ARBA" id="ARBA00004797"/>
    </source>
</evidence>
<dbReference type="InterPro" id="IPR029063">
    <property type="entry name" value="SAM-dependent_MTases_sf"/>
</dbReference>
<organism evidence="15 16">
    <name type="scientific">Meyerozyma guilliermondii (strain ATCC 6260 / CBS 566 / DSM 6381 / JCM 1539 / NBRC 10279 / NRRL Y-324)</name>
    <name type="common">Yeast</name>
    <name type="synonym">Candida guilliermondii</name>
    <dbReference type="NCBI Taxonomy" id="294746"/>
    <lineage>
        <taxon>Eukaryota</taxon>
        <taxon>Fungi</taxon>
        <taxon>Dikarya</taxon>
        <taxon>Ascomycota</taxon>
        <taxon>Saccharomycotina</taxon>
        <taxon>Pichiomycetes</taxon>
        <taxon>Debaryomycetaceae</taxon>
        <taxon>Meyerozyma</taxon>
    </lineage>
</organism>
<gene>
    <name evidence="15" type="ORF">PGUG_00539</name>
</gene>
<dbReference type="HOGENOM" id="CLU_002761_0_0_1"/>
<evidence type="ECO:0000256" key="6">
    <source>
        <dbReference type="ARBA" id="ARBA00018045"/>
    </source>
</evidence>
<dbReference type="InParanoid" id="A5DB84"/>
<dbReference type="RefSeq" id="XP_001487162.2">
    <property type="nucleotide sequence ID" value="XM_001487112.1"/>
</dbReference>
<dbReference type="FunCoup" id="A5DB84">
    <property type="interactions" value="106"/>
</dbReference>
<evidence type="ECO:0000256" key="12">
    <source>
        <dbReference type="ARBA" id="ARBA00030847"/>
    </source>
</evidence>
<proteinExistence type="inferred from homology"/>
<dbReference type="eggNOG" id="KOG2918">
    <property type="taxonomic scope" value="Eukaryota"/>
</dbReference>
<dbReference type="UniPathway" id="UPA00375"/>
<dbReference type="SUPFAM" id="SSF53335">
    <property type="entry name" value="S-adenosyl-L-methionine-dependent methyltransferases"/>
    <property type="match status" value="1"/>
</dbReference>
<keyword evidence="16" id="KW-1185">Reference proteome</keyword>
<dbReference type="Pfam" id="PF04072">
    <property type="entry name" value="LCM"/>
    <property type="match status" value="1"/>
</dbReference>
<evidence type="ECO:0000256" key="1">
    <source>
        <dbReference type="ARBA" id="ARBA00001806"/>
    </source>
</evidence>
<comment type="catalytic activity">
    <reaction evidence="13">
        <text>7-[(3S)-(3-amino-3-methoxycarbonyl)propyl]wyosine(37) in tRNA(Phe) + S-adenosyl-L-methionine + CO2 = wybutosine(37) in tRNA(Phe) + S-adenosyl-L-homocysteine + 2 H(+)</text>
        <dbReference type="Rhea" id="RHEA:37119"/>
        <dbReference type="Rhea" id="RHEA-COMP:11844"/>
        <dbReference type="Rhea" id="RHEA-COMP:11847"/>
        <dbReference type="ChEBI" id="CHEBI:15378"/>
        <dbReference type="ChEBI" id="CHEBI:16526"/>
        <dbReference type="ChEBI" id="CHEBI:57856"/>
        <dbReference type="ChEBI" id="CHEBI:59789"/>
        <dbReference type="ChEBI" id="CHEBI:73544"/>
        <dbReference type="ChEBI" id="CHEBI:74275"/>
        <dbReference type="EC" id="2.3.1.231"/>
    </reaction>
</comment>
<evidence type="ECO:0000256" key="4">
    <source>
        <dbReference type="ARBA" id="ARBA00012155"/>
    </source>
</evidence>
<evidence type="ECO:0000256" key="11">
    <source>
        <dbReference type="ARBA" id="ARBA00029750"/>
    </source>
</evidence>
<dbReference type="PANTHER" id="PTHR46529:SF1">
    <property type="entry name" value="TRNA WYBUTOSINE-SYNTHESIZING PROTEIN 4"/>
    <property type="match status" value="1"/>
</dbReference>
<feature type="region of interest" description="Disordered" evidence="14">
    <location>
        <begin position="1"/>
        <end position="30"/>
    </location>
</feature>
<dbReference type="EMBL" id="CH408155">
    <property type="protein sequence ID" value="EDK36441.2"/>
    <property type="molecule type" value="Genomic_DNA"/>
</dbReference>
<dbReference type="EC" id="2.3.1.231" evidence="4"/>
<dbReference type="InterPro" id="IPR011043">
    <property type="entry name" value="Gal_Oxase/kelch_b-propeller"/>
</dbReference>
<comment type="similarity">
    <text evidence="3">Belongs to the methyltransferase superfamily. LCMT family.</text>
</comment>
<feature type="compositionally biased region" description="Polar residues" evidence="14">
    <location>
        <begin position="1"/>
        <end position="10"/>
    </location>
</feature>
<evidence type="ECO:0000313" key="16">
    <source>
        <dbReference type="Proteomes" id="UP000001997"/>
    </source>
</evidence>
<feature type="compositionally biased region" description="Basic residues" evidence="14">
    <location>
        <begin position="11"/>
        <end position="23"/>
    </location>
</feature>
<reference evidence="15 16" key="1">
    <citation type="journal article" date="2009" name="Nature">
        <title>Evolution of pathogenicity and sexual reproduction in eight Candida genomes.</title>
        <authorList>
            <person name="Butler G."/>
            <person name="Rasmussen M.D."/>
            <person name="Lin M.F."/>
            <person name="Santos M.A."/>
            <person name="Sakthikumar S."/>
            <person name="Munro C.A."/>
            <person name="Rheinbay E."/>
            <person name="Grabherr M."/>
            <person name="Forche A."/>
            <person name="Reedy J.L."/>
            <person name="Agrafioti I."/>
            <person name="Arnaud M.B."/>
            <person name="Bates S."/>
            <person name="Brown A.J."/>
            <person name="Brunke S."/>
            <person name="Costanzo M.C."/>
            <person name="Fitzpatrick D.A."/>
            <person name="de Groot P.W."/>
            <person name="Harris D."/>
            <person name="Hoyer L.L."/>
            <person name="Hube B."/>
            <person name="Klis F.M."/>
            <person name="Kodira C."/>
            <person name="Lennard N."/>
            <person name="Logue M.E."/>
            <person name="Martin R."/>
            <person name="Neiman A.M."/>
            <person name="Nikolaou E."/>
            <person name="Quail M.A."/>
            <person name="Quinn J."/>
            <person name="Santos M.C."/>
            <person name="Schmitzberger F.F."/>
            <person name="Sherlock G."/>
            <person name="Shah P."/>
            <person name="Silverstein K.A."/>
            <person name="Skrzypek M.S."/>
            <person name="Soll D."/>
            <person name="Staggs R."/>
            <person name="Stansfield I."/>
            <person name="Stumpf M.P."/>
            <person name="Sudbery P.E."/>
            <person name="Srikantha T."/>
            <person name="Zeng Q."/>
            <person name="Berman J."/>
            <person name="Berriman M."/>
            <person name="Heitman J."/>
            <person name="Gow N.A."/>
            <person name="Lorenz M.C."/>
            <person name="Birren B.W."/>
            <person name="Kellis M."/>
            <person name="Cuomo C.A."/>
        </authorList>
    </citation>
    <scope>NUCLEOTIDE SEQUENCE [LARGE SCALE GENOMIC DNA]</scope>
    <source>
        <strain evidence="16">ATCC 6260 / CBS 566 / DSM 6381 / JCM 1539 / NBRC 10279 / NRRL Y-324</strain>
    </source>
</reference>